<dbReference type="HOGENOM" id="CLU_034646_1_0_5"/>
<keyword evidence="13" id="KW-1185">Reference proteome</keyword>
<feature type="region of interest" description="Disordered" evidence="9">
    <location>
        <begin position="292"/>
        <end position="311"/>
    </location>
</feature>
<dbReference type="EC" id="5.2.1.8" evidence="3"/>
<evidence type="ECO:0000259" key="11">
    <source>
        <dbReference type="PROSITE" id="PS50198"/>
    </source>
</evidence>
<dbReference type="InterPro" id="IPR027304">
    <property type="entry name" value="Trigger_fact/SurA_dom_sf"/>
</dbReference>
<dbReference type="STRING" id="349163.Acry_2245"/>
<reference evidence="12 13" key="1">
    <citation type="submission" date="2007-05" db="EMBL/GenBank/DDBJ databases">
        <title>Complete sequence of chromosome of Acidiphilium cryptum JF-5.</title>
        <authorList>
            <consortium name="US DOE Joint Genome Institute"/>
            <person name="Copeland A."/>
            <person name="Lucas S."/>
            <person name="Lapidus A."/>
            <person name="Barry K."/>
            <person name="Detter J.C."/>
            <person name="Glavina del Rio T."/>
            <person name="Hammon N."/>
            <person name="Israni S."/>
            <person name="Dalin E."/>
            <person name="Tice H."/>
            <person name="Pitluck S."/>
            <person name="Sims D."/>
            <person name="Brettin T."/>
            <person name="Bruce D."/>
            <person name="Han C."/>
            <person name="Schmutz J."/>
            <person name="Larimer F."/>
            <person name="Land M."/>
            <person name="Hauser L."/>
            <person name="Kyrpides N."/>
            <person name="Kim E."/>
            <person name="Magnuson T."/>
            <person name="Richardson P."/>
        </authorList>
    </citation>
    <scope>NUCLEOTIDE SEQUENCE [LARGE SCALE GENOMIC DNA]</scope>
    <source>
        <strain evidence="12 13">JF-5</strain>
    </source>
</reference>
<dbReference type="AlphaFoldDB" id="A5G0Q8"/>
<keyword evidence="5 8" id="KW-0697">Rotamase</keyword>
<evidence type="ECO:0000256" key="7">
    <source>
        <dbReference type="ARBA" id="ARBA00031484"/>
    </source>
</evidence>
<dbReference type="InterPro" id="IPR050245">
    <property type="entry name" value="PrsA_foldase"/>
</dbReference>
<evidence type="ECO:0000256" key="6">
    <source>
        <dbReference type="ARBA" id="ARBA00030642"/>
    </source>
</evidence>
<accession>A5G0Q8</accession>
<dbReference type="Proteomes" id="UP000000245">
    <property type="component" value="Chromosome"/>
</dbReference>
<organism evidence="12 13">
    <name type="scientific">Acidiphilium cryptum (strain JF-5)</name>
    <dbReference type="NCBI Taxonomy" id="349163"/>
    <lineage>
        <taxon>Bacteria</taxon>
        <taxon>Pseudomonadati</taxon>
        <taxon>Pseudomonadota</taxon>
        <taxon>Alphaproteobacteria</taxon>
        <taxon>Acetobacterales</taxon>
        <taxon>Acidocellaceae</taxon>
        <taxon>Acidiphilium</taxon>
    </lineage>
</organism>
<feature type="chain" id="PRO_5002683223" description="Parvulin-like PPIase" evidence="10">
    <location>
        <begin position="29"/>
        <end position="311"/>
    </location>
</feature>
<dbReference type="KEGG" id="acr:Acry_2245"/>
<dbReference type="InterPro" id="IPR046357">
    <property type="entry name" value="PPIase_dom_sf"/>
</dbReference>
<comment type="catalytic activity">
    <reaction evidence="1">
        <text>[protein]-peptidylproline (omega=180) = [protein]-peptidylproline (omega=0)</text>
        <dbReference type="Rhea" id="RHEA:16237"/>
        <dbReference type="Rhea" id="RHEA-COMP:10747"/>
        <dbReference type="Rhea" id="RHEA-COMP:10748"/>
        <dbReference type="ChEBI" id="CHEBI:83833"/>
        <dbReference type="ChEBI" id="CHEBI:83834"/>
        <dbReference type="EC" id="5.2.1.8"/>
    </reaction>
</comment>
<sequence>MKRSLSGYSVGFAFAAVIALGLAGPAQAATGGDAGAAAPAAATKAQPAAKAQKDTVVAIVDGHDIHLSDVAKAAQDLPPQLQNAPPQELFPVLLNRLVDERALLVKARKAGTAKDPKVAAEMKAAADQALERAYLRALVEPKLTDAAVKAYYDAHYVKAKQPEEVKARQILVKTQQEAEKIIAQLGKGAKFSALAKKYSIDPGAKNGGELGWFTKDEMVKPFADAAFALKPGTYTKTPVHSQFGWHVIESQGKREKPVPPLADVKDQIRQQITNKAVTAALEDARKGLDIKLFNPDGTPVQGGASAAPAKN</sequence>
<gene>
    <name evidence="12" type="ordered locus">Acry_2245</name>
</gene>
<name>A5G0Q8_ACICJ</name>
<dbReference type="eggNOG" id="COG0760">
    <property type="taxonomic scope" value="Bacteria"/>
</dbReference>
<dbReference type="GO" id="GO:0003755">
    <property type="term" value="F:peptidyl-prolyl cis-trans isomerase activity"/>
    <property type="evidence" value="ECO:0007669"/>
    <property type="project" value="UniProtKB-KW"/>
</dbReference>
<evidence type="ECO:0000313" key="13">
    <source>
        <dbReference type="Proteomes" id="UP000000245"/>
    </source>
</evidence>
<evidence type="ECO:0000256" key="9">
    <source>
        <dbReference type="SAM" id="MobiDB-lite"/>
    </source>
</evidence>
<evidence type="ECO:0000256" key="8">
    <source>
        <dbReference type="PROSITE-ProRule" id="PRU00278"/>
    </source>
</evidence>
<feature type="signal peptide" evidence="10">
    <location>
        <begin position="1"/>
        <end position="28"/>
    </location>
</feature>
<dbReference type="PROSITE" id="PS50198">
    <property type="entry name" value="PPIC_PPIASE_2"/>
    <property type="match status" value="1"/>
</dbReference>
<comment type="similarity">
    <text evidence="2">Belongs to the PpiC/parvulin rotamase family.</text>
</comment>
<evidence type="ECO:0000256" key="5">
    <source>
        <dbReference type="ARBA" id="ARBA00023110"/>
    </source>
</evidence>
<keyword evidence="8 12" id="KW-0413">Isomerase</keyword>
<dbReference type="PANTHER" id="PTHR47245">
    <property type="entry name" value="PEPTIDYLPROLYL ISOMERASE"/>
    <property type="match status" value="1"/>
</dbReference>
<dbReference type="RefSeq" id="WP_012039907.1">
    <property type="nucleotide sequence ID" value="NC_009484.1"/>
</dbReference>
<evidence type="ECO:0000256" key="1">
    <source>
        <dbReference type="ARBA" id="ARBA00000971"/>
    </source>
</evidence>
<evidence type="ECO:0000256" key="2">
    <source>
        <dbReference type="ARBA" id="ARBA00007656"/>
    </source>
</evidence>
<proteinExistence type="inferred from homology"/>
<dbReference type="PANTHER" id="PTHR47245:SF2">
    <property type="entry name" value="PEPTIDYL-PROLYL CIS-TRANS ISOMERASE HP_0175-RELATED"/>
    <property type="match status" value="1"/>
</dbReference>
<dbReference type="Pfam" id="PF13616">
    <property type="entry name" value="Rotamase_3"/>
    <property type="match status" value="1"/>
</dbReference>
<dbReference type="Gene3D" id="3.10.50.40">
    <property type="match status" value="1"/>
</dbReference>
<evidence type="ECO:0000256" key="10">
    <source>
        <dbReference type="SAM" id="SignalP"/>
    </source>
</evidence>
<protein>
    <recommendedName>
        <fullName evidence="4">Parvulin-like PPIase</fullName>
        <ecNumber evidence="3">5.2.1.8</ecNumber>
    </recommendedName>
    <alternativeName>
        <fullName evidence="6">Peptidyl-prolyl cis-trans isomerase plp</fullName>
    </alternativeName>
    <alternativeName>
        <fullName evidence="7">Rotamase plp</fullName>
    </alternativeName>
</protein>
<evidence type="ECO:0000256" key="3">
    <source>
        <dbReference type="ARBA" id="ARBA00013194"/>
    </source>
</evidence>
<dbReference type="InterPro" id="IPR000297">
    <property type="entry name" value="PPIase_PpiC"/>
</dbReference>
<dbReference type="EMBL" id="CP000697">
    <property type="protein sequence ID" value="ABQ31440.1"/>
    <property type="molecule type" value="Genomic_DNA"/>
</dbReference>
<keyword evidence="10" id="KW-0732">Signal</keyword>
<evidence type="ECO:0000313" key="12">
    <source>
        <dbReference type="EMBL" id="ABQ31440.1"/>
    </source>
</evidence>
<evidence type="ECO:0000256" key="4">
    <source>
        <dbReference type="ARBA" id="ARBA00018370"/>
    </source>
</evidence>
<dbReference type="SUPFAM" id="SSF109998">
    <property type="entry name" value="Triger factor/SurA peptide-binding domain-like"/>
    <property type="match status" value="1"/>
</dbReference>
<feature type="domain" description="PpiC" evidence="11">
    <location>
        <begin position="162"/>
        <end position="252"/>
    </location>
</feature>
<dbReference type="Gene3D" id="1.10.4030.10">
    <property type="entry name" value="Porin chaperone SurA, peptide-binding domain"/>
    <property type="match status" value="1"/>
</dbReference>
<dbReference type="SUPFAM" id="SSF54534">
    <property type="entry name" value="FKBP-like"/>
    <property type="match status" value="1"/>
</dbReference>